<feature type="non-terminal residue" evidence="2">
    <location>
        <position position="930"/>
    </location>
</feature>
<sequence>MVRGLREREWGDQFVQALALNQKGAGGAQITLGFCYLKTNGDWADIGGEEPPAADIIAATLVIGDRDALMFHAASMPTKAVAGYAVASVSSFIEGVHLAAEVRNKLSNDIKLAEKRGNLKGSQSTGAVEAPIMWFQAKVRTYKFDVEKRCGMKIAAGAPIWCWLTRCTSWATSTCRPRADGGASRRAAFGVTHNGEIPPFAETAPFKVPTSHARQSAATSLKRKGKSSFVNGVWIGKHKESGDRFFLAPAGWHRARARGGLGPALRTDAKLAKRPQGENAVEEDAPMTPRGQARPADGEEFGSPGGPARDVDAISLGDPVDCSALDNVGAAPCVAAGGLGPAVELRGGRGALEVLARYGVHRDFPRGEGGEFKQGDQGALGAADARRCLQVEVRGPGVRVDGAAGDVFAAGSSAQTGRLVDFASIKEEPRDLHRGLREGILSSAPDGEGLRLATVRALGDEMGRSTDVVWALGAMLPGQRVAGAGRENKAAKTLKGEGFERCECQPQFYHREDKEILIEVRMGDYHGEGPIRDLGRTVKRPREVLDLKATGVIRQGRCPHLKRGRLRLVSGDVMLGPNVEHIEDLIFVAGMERVHIQRGGQLLARNSSKPAESDRKRLVKLARYLEGAKTYGALLKRPAASKPGEVKLQMFTGADSATCKETRRAMTCGIAKLDGVHFAAFARGQGARATSSGEAEFYRAISVVMGGKLVKYVLEWLGYQVTWELGIDSSAAKAMINRDGVGKVERLDVRALWTQRERKVRGLIVKKESGENNVADLGAKAHPVARSECLRGLAGIVDCSEIDKRKELEACAVATSRNWSRRGLLATLLAQGAAESATASTCAAESYKPGAADQVAAAIQDTIYEYTGHSMTLIIAVVFLGGIPCGYCCRKLMEPPEVKYTDKTMQICGKGSSGPIANGKANMNITNNPI</sequence>
<dbReference type="EMBL" id="CAUYUJ010020506">
    <property type="protein sequence ID" value="CAK0898810.1"/>
    <property type="molecule type" value="Genomic_DNA"/>
</dbReference>
<evidence type="ECO:0008006" key="4">
    <source>
        <dbReference type="Google" id="ProtNLM"/>
    </source>
</evidence>
<evidence type="ECO:0000313" key="2">
    <source>
        <dbReference type="EMBL" id="CAK0898810.1"/>
    </source>
</evidence>
<accession>A0ABN9XKK6</accession>
<dbReference type="Proteomes" id="UP001189429">
    <property type="component" value="Unassembled WGS sequence"/>
</dbReference>
<evidence type="ECO:0000313" key="3">
    <source>
        <dbReference type="Proteomes" id="UP001189429"/>
    </source>
</evidence>
<proteinExistence type="predicted"/>
<keyword evidence="3" id="KW-1185">Reference proteome</keyword>
<name>A0ABN9XKK6_9DINO</name>
<gene>
    <name evidence="2" type="ORF">PCOR1329_LOCUS76505</name>
</gene>
<evidence type="ECO:0000256" key="1">
    <source>
        <dbReference type="SAM" id="MobiDB-lite"/>
    </source>
</evidence>
<protein>
    <recommendedName>
        <fullName evidence="4">DNA-directed RNA polymerase</fullName>
    </recommendedName>
</protein>
<organism evidence="2 3">
    <name type="scientific">Prorocentrum cordatum</name>
    <dbReference type="NCBI Taxonomy" id="2364126"/>
    <lineage>
        <taxon>Eukaryota</taxon>
        <taxon>Sar</taxon>
        <taxon>Alveolata</taxon>
        <taxon>Dinophyceae</taxon>
        <taxon>Prorocentrales</taxon>
        <taxon>Prorocentraceae</taxon>
        <taxon>Prorocentrum</taxon>
    </lineage>
</organism>
<feature type="region of interest" description="Disordered" evidence="1">
    <location>
        <begin position="268"/>
        <end position="309"/>
    </location>
</feature>
<comment type="caution">
    <text evidence="2">The sequence shown here is derived from an EMBL/GenBank/DDBJ whole genome shotgun (WGS) entry which is preliminary data.</text>
</comment>
<reference evidence="2" key="1">
    <citation type="submission" date="2023-10" db="EMBL/GenBank/DDBJ databases">
        <authorList>
            <person name="Chen Y."/>
            <person name="Shah S."/>
            <person name="Dougan E. K."/>
            <person name="Thang M."/>
            <person name="Chan C."/>
        </authorList>
    </citation>
    <scope>NUCLEOTIDE SEQUENCE [LARGE SCALE GENOMIC DNA]</scope>
</reference>